<feature type="domain" description="Reductase C-terminal" evidence="6">
    <location>
        <begin position="334"/>
        <end position="416"/>
    </location>
</feature>
<dbReference type="GO" id="GO:0005737">
    <property type="term" value="C:cytoplasm"/>
    <property type="evidence" value="ECO:0007669"/>
    <property type="project" value="TreeGrafter"/>
</dbReference>
<sequence length="418" mass="45938">MRDLSRSENLAENQICVIIGASHGGVNCAFALRKEGWEGKILIIDSDSELPYHRPPLSKTYLHSSEALGQNLLKSPESYGKENIQLLLGIRALRIDRKAQKVQLDTGTWQAYDKLVLATGARALIPSIRGLSEAKHVYPLRTAADVNGIRVKISKIPSQEVVIIGGGYIGLETAASLRKLGAKVTVLERECRVLARVTAPEMSSFFESLHAANGVSIHCNKQVISIAEDGEKVQVICEDGSSFPADMLVLGVGIQVNSELASAAGLQIENGIRVDETSCTNDPNIYAIGDCTDHFNPHYKRYLRLECVQNAVDQAKIAAGAICGKDVFYDAIPWFWSDQYEVKLQLVGLSAGYDEAVLRKESELVFSNWYFRGNELLAVDTVNSAKAYVWGTKFIKSGEPLDKEKLKNPEIELKSIGR</sequence>
<keyword evidence="8" id="KW-1185">Reference proteome</keyword>
<dbReference type="OrthoDB" id="9792592at2"/>
<keyword evidence="7" id="KW-0223">Dioxygenase</keyword>
<comment type="cofactor">
    <cofactor evidence="1">
        <name>FAD</name>
        <dbReference type="ChEBI" id="CHEBI:57692"/>
    </cofactor>
</comment>
<dbReference type="Gene3D" id="3.50.50.60">
    <property type="entry name" value="FAD/NAD(P)-binding domain"/>
    <property type="match status" value="2"/>
</dbReference>
<dbReference type="InterPro" id="IPR036188">
    <property type="entry name" value="FAD/NAD-bd_sf"/>
</dbReference>
<dbReference type="InterPro" id="IPR028202">
    <property type="entry name" value="Reductase_C"/>
</dbReference>
<dbReference type="PANTHER" id="PTHR43557">
    <property type="entry name" value="APOPTOSIS-INDUCING FACTOR 1"/>
    <property type="match status" value="1"/>
</dbReference>
<evidence type="ECO:0000313" key="7">
    <source>
        <dbReference type="EMBL" id="PZX51018.1"/>
    </source>
</evidence>
<name>A0A2W7QR08_9BACT</name>
<evidence type="ECO:0000259" key="5">
    <source>
        <dbReference type="Pfam" id="PF07992"/>
    </source>
</evidence>
<dbReference type="AlphaFoldDB" id="A0A2W7QR08"/>
<dbReference type="InterPro" id="IPR050446">
    <property type="entry name" value="FAD-oxidoreductase/Apoptosis"/>
</dbReference>
<reference evidence="7 8" key="1">
    <citation type="submission" date="2018-06" db="EMBL/GenBank/DDBJ databases">
        <title>Genomic Encyclopedia of Archaeal and Bacterial Type Strains, Phase II (KMG-II): from individual species to whole genera.</title>
        <authorList>
            <person name="Goeker M."/>
        </authorList>
    </citation>
    <scope>NUCLEOTIDE SEQUENCE [LARGE SCALE GENOMIC DNA]</scope>
    <source>
        <strain evidence="7 8">DSM 19830</strain>
    </source>
</reference>
<protein>
    <submittedName>
        <fullName evidence="7">3-phenylpropionate/trans-cinnamate dioxygenase ferredoxin reductase subunit</fullName>
    </submittedName>
</protein>
<dbReference type="Proteomes" id="UP000248882">
    <property type="component" value="Unassembled WGS sequence"/>
</dbReference>
<evidence type="ECO:0000256" key="2">
    <source>
        <dbReference type="ARBA" id="ARBA00022630"/>
    </source>
</evidence>
<dbReference type="Pfam" id="PF14759">
    <property type="entry name" value="Reductase_C"/>
    <property type="match status" value="1"/>
</dbReference>
<dbReference type="PRINTS" id="PR00411">
    <property type="entry name" value="PNDRDTASEI"/>
</dbReference>
<evidence type="ECO:0000259" key="6">
    <source>
        <dbReference type="Pfam" id="PF14759"/>
    </source>
</evidence>
<dbReference type="GO" id="GO:0016651">
    <property type="term" value="F:oxidoreductase activity, acting on NAD(P)H"/>
    <property type="evidence" value="ECO:0007669"/>
    <property type="project" value="TreeGrafter"/>
</dbReference>
<dbReference type="InterPro" id="IPR016156">
    <property type="entry name" value="FAD/NAD-linked_Rdtase_dimer_sf"/>
</dbReference>
<dbReference type="InterPro" id="IPR023753">
    <property type="entry name" value="FAD/NAD-binding_dom"/>
</dbReference>
<dbReference type="GO" id="GO:0051213">
    <property type="term" value="F:dioxygenase activity"/>
    <property type="evidence" value="ECO:0007669"/>
    <property type="project" value="UniProtKB-KW"/>
</dbReference>
<dbReference type="PANTHER" id="PTHR43557:SF2">
    <property type="entry name" value="RIESKE DOMAIN-CONTAINING PROTEIN-RELATED"/>
    <property type="match status" value="1"/>
</dbReference>
<evidence type="ECO:0000256" key="3">
    <source>
        <dbReference type="ARBA" id="ARBA00022827"/>
    </source>
</evidence>
<dbReference type="SUPFAM" id="SSF51905">
    <property type="entry name" value="FAD/NAD(P)-binding domain"/>
    <property type="match status" value="1"/>
</dbReference>
<evidence type="ECO:0000256" key="1">
    <source>
        <dbReference type="ARBA" id="ARBA00001974"/>
    </source>
</evidence>
<proteinExistence type="predicted"/>
<dbReference type="Gene3D" id="3.30.390.30">
    <property type="match status" value="1"/>
</dbReference>
<dbReference type="PRINTS" id="PR00368">
    <property type="entry name" value="FADPNR"/>
</dbReference>
<comment type="caution">
    <text evidence="7">The sequence shown here is derived from an EMBL/GenBank/DDBJ whole genome shotgun (WGS) entry which is preliminary data.</text>
</comment>
<feature type="domain" description="FAD/NAD(P)-binding" evidence="5">
    <location>
        <begin position="16"/>
        <end position="315"/>
    </location>
</feature>
<organism evidence="7 8">
    <name type="scientific">Algoriphagus chordae</name>
    <dbReference type="NCBI Taxonomy" id="237019"/>
    <lineage>
        <taxon>Bacteria</taxon>
        <taxon>Pseudomonadati</taxon>
        <taxon>Bacteroidota</taxon>
        <taxon>Cytophagia</taxon>
        <taxon>Cytophagales</taxon>
        <taxon>Cyclobacteriaceae</taxon>
        <taxon>Algoriphagus</taxon>
    </lineage>
</organism>
<accession>A0A2W7QR08</accession>
<keyword evidence="3" id="KW-0274">FAD</keyword>
<dbReference type="Pfam" id="PF07992">
    <property type="entry name" value="Pyr_redox_2"/>
    <property type="match status" value="1"/>
</dbReference>
<dbReference type="EMBL" id="QKZT01000010">
    <property type="protein sequence ID" value="PZX51018.1"/>
    <property type="molecule type" value="Genomic_DNA"/>
</dbReference>
<keyword evidence="2" id="KW-0285">Flavoprotein</keyword>
<gene>
    <name evidence="7" type="ORF">LV85_02561</name>
</gene>
<dbReference type="SUPFAM" id="SSF55424">
    <property type="entry name" value="FAD/NAD-linked reductases, dimerisation (C-terminal) domain"/>
    <property type="match status" value="1"/>
</dbReference>
<evidence type="ECO:0000256" key="4">
    <source>
        <dbReference type="ARBA" id="ARBA00023002"/>
    </source>
</evidence>
<evidence type="ECO:0000313" key="8">
    <source>
        <dbReference type="Proteomes" id="UP000248882"/>
    </source>
</evidence>
<keyword evidence="4" id="KW-0560">Oxidoreductase</keyword>